<organism evidence="1 2">
    <name type="scientific">Coniosporium tulheliwenetii</name>
    <dbReference type="NCBI Taxonomy" id="3383036"/>
    <lineage>
        <taxon>Eukaryota</taxon>
        <taxon>Fungi</taxon>
        <taxon>Dikarya</taxon>
        <taxon>Ascomycota</taxon>
        <taxon>Pezizomycotina</taxon>
        <taxon>Dothideomycetes</taxon>
        <taxon>Dothideomycetes incertae sedis</taxon>
        <taxon>Coniosporium</taxon>
    </lineage>
</organism>
<keyword evidence="2" id="KW-1185">Reference proteome</keyword>
<proteinExistence type="predicted"/>
<dbReference type="EMBL" id="JAPDRP010000020">
    <property type="protein sequence ID" value="KAJ9638824.1"/>
    <property type="molecule type" value="Genomic_DNA"/>
</dbReference>
<comment type="caution">
    <text evidence="1">The sequence shown here is derived from an EMBL/GenBank/DDBJ whole genome shotgun (WGS) entry which is preliminary data.</text>
</comment>
<name>A0ACC2YU92_9PEZI</name>
<reference evidence="1" key="1">
    <citation type="submission" date="2022-10" db="EMBL/GenBank/DDBJ databases">
        <title>Culturing micro-colonial fungi from biological soil crusts in the Mojave desert and describing Neophaeococcomyces mojavensis, and introducing the new genera and species Taxawa tesnikishii.</title>
        <authorList>
            <person name="Kurbessoian T."/>
            <person name="Stajich J.E."/>
        </authorList>
    </citation>
    <scope>NUCLEOTIDE SEQUENCE</scope>
    <source>
        <strain evidence="1">JES_115</strain>
    </source>
</reference>
<gene>
    <name evidence="1" type="primary">SUN4</name>
    <name evidence="1" type="ORF">H2199_006684</name>
</gene>
<evidence type="ECO:0000313" key="1">
    <source>
        <dbReference type="EMBL" id="KAJ9638824.1"/>
    </source>
</evidence>
<dbReference type="Proteomes" id="UP001172680">
    <property type="component" value="Unassembled WGS sequence"/>
</dbReference>
<evidence type="ECO:0000313" key="2">
    <source>
        <dbReference type="Proteomes" id="UP001172680"/>
    </source>
</evidence>
<accession>A0ACC2YU92</accession>
<protein>
    <submittedName>
        <fullName evidence="1">Sperm-associated antigen 4 protein</fullName>
    </submittedName>
</protein>
<sequence length="436" mass="46026">MRVTTALLLATAGLAVAQPHNKHQHLHNKRVPTAAADVVVPGPTVVVYELNGKLISADDVRQGIRNGSLVWAGDGELESAAPSPVASSTKEPPKETPAPVQAQAYPKSSTAQPALSEAAPAPSSADSPKPKPTSDSNKGSGKKSWMLGEGLDRDFPDGEIDCSHFPSEYGAIPIKWVGLGGWTGVQSPNVRAAGGFDDIMSVTTAQCKNGNCCLEGAFCSYSCPPGYQKSQWPSTQGLTGQSIGGILCKGGKLYKTNSALSNKLCMKGTDKVSVKVKNTMNEVAAVCRTDYPGYEAETVPVSAGPGEEWDLTCPDAANYYEWKGASTSAQYYVNPKGVSIEDGCQWGSPDKPWGNYAPMNLGVGYKGGKAWLSIFQNAPTTMEKLDFTIEIVGDDINGKCRYSNGQYCSGNDYSNCNSKEGCTVAVNSGTATFVFS</sequence>